<sequence>MDENDIKANLKAGNEYLELLKNLQTEIRYAEQQINITAEETENEIVTVFSNLLTSVTKNLKIQRKGLLPLQQCQAIISHKIKNTNSFIKEGNDLLKSTNSLNVTDFNRKSTLLGSLPEVPPLKEVPYVSFHYDTNEQNNLTNICRQFGAVIHISPVQITTLLERPGAILVEWCISENEDHFRDVEEYQLQWAFGSVRNLESDFHTSYIGPNLQYLVKDLNLNRNYSFRVCCKYEGDTQWSPWSLPQVCHTTIKPFAWEENVNFKLTNENKIASSLFDTSSLVCSKRIEFNVGYSIEFTFLECGENLSENYVGLTTQNKLAESIIKSPSVCVEADGSIYGSGVKKITKFLPVTKGSKICFSCVYKDENKLRINIDCNENRVTYDWLVDHVNIYIAAQFNSSKWKIMID</sequence>
<feature type="domain" description="Fibronectin type-III" evidence="2">
    <location>
        <begin position="152"/>
        <end position="254"/>
    </location>
</feature>
<dbReference type="AlphaFoldDB" id="A0AAN7VW00"/>
<evidence type="ECO:0000256" key="1">
    <source>
        <dbReference type="SAM" id="Coils"/>
    </source>
</evidence>
<proteinExistence type="predicted"/>
<reference evidence="3 4" key="1">
    <citation type="journal article" date="2024" name="Insects">
        <title>An Improved Chromosome-Level Genome Assembly of the Firefly Pyrocoelia pectoralis.</title>
        <authorList>
            <person name="Fu X."/>
            <person name="Meyer-Rochow V.B."/>
            <person name="Ballantyne L."/>
            <person name="Zhu X."/>
        </authorList>
    </citation>
    <scope>NUCLEOTIDE SEQUENCE [LARGE SCALE GENOMIC DNA]</scope>
    <source>
        <strain evidence="3">XCY_ONT2</strain>
    </source>
</reference>
<evidence type="ECO:0000313" key="4">
    <source>
        <dbReference type="Proteomes" id="UP001329430"/>
    </source>
</evidence>
<evidence type="ECO:0000313" key="3">
    <source>
        <dbReference type="EMBL" id="KAK5650598.1"/>
    </source>
</evidence>
<keyword evidence="1" id="KW-0175">Coiled coil</keyword>
<accession>A0AAN7VW00</accession>
<gene>
    <name evidence="3" type="ORF">RI129_001627</name>
</gene>
<organism evidence="3 4">
    <name type="scientific">Pyrocoelia pectoralis</name>
    <dbReference type="NCBI Taxonomy" id="417401"/>
    <lineage>
        <taxon>Eukaryota</taxon>
        <taxon>Metazoa</taxon>
        <taxon>Ecdysozoa</taxon>
        <taxon>Arthropoda</taxon>
        <taxon>Hexapoda</taxon>
        <taxon>Insecta</taxon>
        <taxon>Pterygota</taxon>
        <taxon>Neoptera</taxon>
        <taxon>Endopterygota</taxon>
        <taxon>Coleoptera</taxon>
        <taxon>Polyphaga</taxon>
        <taxon>Elateriformia</taxon>
        <taxon>Elateroidea</taxon>
        <taxon>Lampyridae</taxon>
        <taxon>Lampyrinae</taxon>
        <taxon>Pyrocoelia</taxon>
    </lineage>
</organism>
<dbReference type="EMBL" id="JAVRBK010000001">
    <property type="protein sequence ID" value="KAK5650598.1"/>
    <property type="molecule type" value="Genomic_DNA"/>
</dbReference>
<dbReference type="InterPro" id="IPR013783">
    <property type="entry name" value="Ig-like_fold"/>
</dbReference>
<evidence type="ECO:0000259" key="2">
    <source>
        <dbReference type="PROSITE" id="PS50853"/>
    </source>
</evidence>
<keyword evidence="4" id="KW-1185">Reference proteome</keyword>
<dbReference type="CDD" id="cd00063">
    <property type="entry name" value="FN3"/>
    <property type="match status" value="1"/>
</dbReference>
<feature type="coiled-coil region" evidence="1">
    <location>
        <begin position="13"/>
        <end position="40"/>
    </location>
</feature>
<dbReference type="PROSITE" id="PS50853">
    <property type="entry name" value="FN3"/>
    <property type="match status" value="1"/>
</dbReference>
<dbReference type="Proteomes" id="UP001329430">
    <property type="component" value="Chromosome 1"/>
</dbReference>
<dbReference type="SUPFAM" id="SSF49265">
    <property type="entry name" value="Fibronectin type III"/>
    <property type="match status" value="1"/>
</dbReference>
<protein>
    <recommendedName>
        <fullName evidence="2">Fibronectin type-III domain-containing protein</fullName>
    </recommendedName>
</protein>
<dbReference type="Gene3D" id="2.60.40.10">
    <property type="entry name" value="Immunoglobulins"/>
    <property type="match status" value="1"/>
</dbReference>
<comment type="caution">
    <text evidence="3">The sequence shown here is derived from an EMBL/GenBank/DDBJ whole genome shotgun (WGS) entry which is preliminary data.</text>
</comment>
<dbReference type="InterPro" id="IPR036116">
    <property type="entry name" value="FN3_sf"/>
</dbReference>
<name>A0AAN7VW00_9COLE</name>
<dbReference type="InterPro" id="IPR003961">
    <property type="entry name" value="FN3_dom"/>
</dbReference>